<feature type="chain" id="PRO_5009385145" description="Hydrophobin" evidence="1">
    <location>
        <begin position="20"/>
        <end position="113"/>
    </location>
</feature>
<sequence length="113" mass="11762">MVKFAAFAAAAAFAGQAMAQVGDTCFLRRSYCGFQLLSGSGSNFELWKQRIDEALAADNLPIDGDHENNTLFVCIGPTSLGVAQYCPAIGQRCQPSTANACGAGSTQNSCCGN</sequence>
<dbReference type="eggNOG" id="ENOG502RN9A">
    <property type="taxonomic scope" value="Eukaryota"/>
</dbReference>
<organism evidence="3 4">
    <name type="scientific">Magnaporthiopsis poae (strain ATCC 64411 / 73-15)</name>
    <name type="common">Kentucky bluegrass fungus</name>
    <name type="synonym">Magnaporthe poae</name>
    <dbReference type="NCBI Taxonomy" id="644358"/>
    <lineage>
        <taxon>Eukaryota</taxon>
        <taxon>Fungi</taxon>
        <taxon>Dikarya</taxon>
        <taxon>Ascomycota</taxon>
        <taxon>Pezizomycotina</taxon>
        <taxon>Sordariomycetes</taxon>
        <taxon>Sordariomycetidae</taxon>
        <taxon>Magnaporthales</taxon>
        <taxon>Magnaporthaceae</taxon>
        <taxon>Magnaporthiopsis</taxon>
    </lineage>
</organism>
<evidence type="ECO:0008006" key="5">
    <source>
        <dbReference type="Google" id="ProtNLM"/>
    </source>
</evidence>
<evidence type="ECO:0000313" key="4">
    <source>
        <dbReference type="Proteomes" id="UP000011715"/>
    </source>
</evidence>
<evidence type="ECO:0000256" key="1">
    <source>
        <dbReference type="SAM" id="SignalP"/>
    </source>
</evidence>
<proteinExistence type="predicted"/>
<dbReference type="EMBL" id="ADBL01000309">
    <property type="status" value="NOT_ANNOTATED_CDS"/>
    <property type="molecule type" value="Genomic_DNA"/>
</dbReference>
<accession>A0A0C4DNC8</accession>
<protein>
    <recommendedName>
        <fullName evidence="5">Hydrophobin</fullName>
    </recommendedName>
</protein>
<dbReference type="EnsemblFungi" id="MAPG_01309T0">
    <property type="protein sequence ID" value="MAPG_01309T0"/>
    <property type="gene ID" value="MAPG_01309"/>
</dbReference>
<reference evidence="2" key="3">
    <citation type="submission" date="2011-03" db="EMBL/GenBank/DDBJ databases">
        <title>Annotation of Magnaporthe poae ATCC 64411.</title>
        <authorList>
            <person name="Ma L.-J."/>
            <person name="Dead R."/>
            <person name="Young S.K."/>
            <person name="Zeng Q."/>
            <person name="Gargeya S."/>
            <person name="Fitzgerald M."/>
            <person name="Haas B."/>
            <person name="Abouelleil A."/>
            <person name="Alvarado L."/>
            <person name="Arachchi H.M."/>
            <person name="Berlin A."/>
            <person name="Brown A."/>
            <person name="Chapman S.B."/>
            <person name="Chen Z."/>
            <person name="Dunbar C."/>
            <person name="Freedman E."/>
            <person name="Gearin G."/>
            <person name="Gellesch M."/>
            <person name="Goldberg J."/>
            <person name="Griggs A."/>
            <person name="Gujja S."/>
            <person name="Heiman D."/>
            <person name="Howarth C."/>
            <person name="Larson L."/>
            <person name="Lui A."/>
            <person name="MacDonald P.J.P."/>
            <person name="Mehta T."/>
            <person name="Montmayeur A."/>
            <person name="Murphy C."/>
            <person name="Neiman D."/>
            <person name="Pearson M."/>
            <person name="Priest M."/>
            <person name="Roberts A."/>
            <person name="Saif S."/>
            <person name="Shea T."/>
            <person name="Shenoy N."/>
            <person name="Sisk P."/>
            <person name="Stolte C."/>
            <person name="Sykes S."/>
            <person name="Yandava C."/>
            <person name="Wortman J."/>
            <person name="Nusbaum C."/>
            <person name="Birren B."/>
        </authorList>
    </citation>
    <scope>NUCLEOTIDE SEQUENCE</scope>
    <source>
        <strain evidence="2">ATCC 64411</strain>
    </source>
</reference>
<dbReference type="AlphaFoldDB" id="A0A0C4DNC8"/>
<dbReference type="VEuPathDB" id="FungiDB:MAPG_01309"/>
<feature type="signal peptide" evidence="1">
    <location>
        <begin position="1"/>
        <end position="19"/>
    </location>
</feature>
<reference evidence="3" key="4">
    <citation type="journal article" date="2015" name="G3 (Bethesda)">
        <title>Genome sequences of three phytopathogenic species of the Magnaporthaceae family of fungi.</title>
        <authorList>
            <person name="Okagaki L.H."/>
            <person name="Nunes C.C."/>
            <person name="Sailsbery J."/>
            <person name="Clay B."/>
            <person name="Brown D."/>
            <person name="John T."/>
            <person name="Oh Y."/>
            <person name="Young N."/>
            <person name="Fitzgerald M."/>
            <person name="Haas B.J."/>
            <person name="Zeng Q."/>
            <person name="Young S."/>
            <person name="Adiconis X."/>
            <person name="Fan L."/>
            <person name="Levin J.Z."/>
            <person name="Mitchell T.K."/>
            <person name="Okubara P.A."/>
            <person name="Farman M.L."/>
            <person name="Kohn L.M."/>
            <person name="Birren B."/>
            <person name="Ma L.-J."/>
            <person name="Dean R.A."/>
        </authorList>
    </citation>
    <scope>NUCLEOTIDE SEQUENCE</scope>
    <source>
        <strain evidence="3">ATCC 64411 / 73-15</strain>
    </source>
</reference>
<keyword evidence="4" id="KW-1185">Reference proteome</keyword>
<reference evidence="2" key="1">
    <citation type="submission" date="2010-05" db="EMBL/GenBank/DDBJ databases">
        <title>The Genome Sequence of Magnaporthe poae strain ATCC 64411.</title>
        <authorList>
            <consortium name="The Broad Institute Genome Sequencing Platform"/>
            <consortium name="Broad Institute Genome Sequencing Center for Infectious Disease"/>
            <person name="Ma L.-J."/>
            <person name="Dead R."/>
            <person name="Young S."/>
            <person name="Zeng Q."/>
            <person name="Koehrsen M."/>
            <person name="Alvarado L."/>
            <person name="Berlin A."/>
            <person name="Chapman S.B."/>
            <person name="Chen Z."/>
            <person name="Freedman E."/>
            <person name="Gellesch M."/>
            <person name="Goldberg J."/>
            <person name="Griggs A."/>
            <person name="Gujja S."/>
            <person name="Heilman E.R."/>
            <person name="Heiman D."/>
            <person name="Hepburn T."/>
            <person name="Howarth C."/>
            <person name="Jen D."/>
            <person name="Larson L."/>
            <person name="Mehta T."/>
            <person name="Neiman D."/>
            <person name="Pearson M."/>
            <person name="Roberts A."/>
            <person name="Saif S."/>
            <person name="Shea T."/>
            <person name="Shenoy N."/>
            <person name="Sisk P."/>
            <person name="Stolte C."/>
            <person name="Sykes S."/>
            <person name="Walk T."/>
            <person name="White J."/>
            <person name="Yandava C."/>
            <person name="Haas B."/>
            <person name="Nusbaum C."/>
            <person name="Birren B."/>
        </authorList>
    </citation>
    <scope>NUCLEOTIDE SEQUENCE</scope>
    <source>
        <strain evidence="2">ATCC 64411</strain>
    </source>
</reference>
<dbReference type="Proteomes" id="UP000011715">
    <property type="component" value="Unassembled WGS sequence"/>
</dbReference>
<reference evidence="4" key="2">
    <citation type="submission" date="2010-05" db="EMBL/GenBank/DDBJ databases">
        <title>The genome sequence of Magnaporthe poae strain ATCC 64411.</title>
        <authorList>
            <person name="Ma L.-J."/>
            <person name="Dead R."/>
            <person name="Young S."/>
            <person name="Zeng Q."/>
            <person name="Koehrsen M."/>
            <person name="Alvarado L."/>
            <person name="Berlin A."/>
            <person name="Chapman S.B."/>
            <person name="Chen Z."/>
            <person name="Freedman E."/>
            <person name="Gellesch M."/>
            <person name="Goldberg J."/>
            <person name="Griggs A."/>
            <person name="Gujja S."/>
            <person name="Heilman E.R."/>
            <person name="Heiman D."/>
            <person name="Hepburn T."/>
            <person name="Howarth C."/>
            <person name="Jen D."/>
            <person name="Larson L."/>
            <person name="Mehta T."/>
            <person name="Neiman D."/>
            <person name="Pearson M."/>
            <person name="Roberts A."/>
            <person name="Saif S."/>
            <person name="Shea T."/>
            <person name="Shenoy N."/>
            <person name="Sisk P."/>
            <person name="Stolte C."/>
            <person name="Sykes S."/>
            <person name="Walk T."/>
            <person name="White J."/>
            <person name="Yandava C."/>
            <person name="Haas B."/>
            <person name="Nusbaum C."/>
            <person name="Birren B."/>
        </authorList>
    </citation>
    <scope>NUCLEOTIDE SEQUENCE [LARGE SCALE GENOMIC DNA]</scope>
    <source>
        <strain evidence="4">ATCC 64411 / 73-15</strain>
    </source>
</reference>
<reference evidence="3" key="5">
    <citation type="submission" date="2015-06" db="UniProtKB">
        <authorList>
            <consortium name="EnsemblFungi"/>
        </authorList>
    </citation>
    <scope>IDENTIFICATION</scope>
    <source>
        <strain evidence="3">ATCC 64411</strain>
    </source>
</reference>
<dbReference type="EMBL" id="GL876966">
    <property type="protein sequence ID" value="KLU82234.1"/>
    <property type="molecule type" value="Genomic_DNA"/>
</dbReference>
<dbReference type="OrthoDB" id="10338877at2759"/>
<evidence type="ECO:0000313" key="3">
    <source>
        <dbReference type="EnsemblFungi" id="MAPG_01309T0"/>
    </source>
</evidence>
<evidence type="ECO:0000313" key="2">
    <source>
        <dbReference type="EMBL" id="KLU82234.1"/>
    </source>
</evidence>
<name>A0A0C4DNC8_MAGP6</name>
<gene>
    <name evidence="2" type="ORF">MAPG_01309</name>
</gene>
<keyword evidence="1" id="KW-0732">Signal</keyword>